<evidence type="ECO:0008006" key="3">
    <source>
        <dbReference type="Google" id="ProtNLM"/>
    </source>
</evidence>
<protein>
    <recommendedName>
        <fullName evidence="3">Fimbrillin-like protein</fullName>
    </recommendedName>
</protein>
<dbReference type="RefSeq" id="WP_120258736.1">
    <property type="nucleotide sequence ID" value="NZ_RAPY01000001.1"/>
</dbReference>
<dbReference type="OrthoDB" id="1451863at2"/>
<name>A0A420BK48_SPHD1</name>
<evidence type="ECO:0000313" key="1">
    <source>
        <dbReference type="EMBL" id="RKE57154.1"/>
    </source>
</evidence>
<reference evidence="1 2" key="1">
    <citation type="submission" date="2018-09" db="EMBL/GenBank/DDBJ databases">
        <title>Genomic Encyclopedia of Type Strains, Phase III (KMG-III): the genomes of soil and plant-associated and newly described type strains.</title>
        <authorList>
            <person name="Whitman W."/>
        </authorList>
    </citation>
    <scope>NUCLEOTIDE SEQUENCE [LARGE SCALE GENOMIC DNA]</scope>
    <source>
        <strain evidence="1 2">CECT 7938</strain>
    </source>
</reference>
<evidence type="ECO:0000313" key="2">
    <source>
        <dbReference type="Proteomes" id="UP000286246"/>
    </source>
</evidence>
<keyword evidence="2" id="KW-1185">Reference proteome</keyword>
<organism evidence="1 2">
    <name type="scientific">Sphingobacterium detergens</name>
    <dbReference type="NCBI Taxonomy" id="1145106"/>
    <lineage>
        <taxon>Bacteria</taxon>
        <taxon>Pseudomonadati</taxon>
        <taxon>Bacteroidota</taxon>
        <taxon>Sphingobacteriia</taxon>
        <taxon>Sphingobacteriales</taxon>
        <taxon>Sphingobacteriaceae</taxon>
        <taxon>Sphingobacterium</taxon>
    </lineage>
</organism>
<dbReference type="EMBL" id="RAPY01000001">
    <property type="protein sequence ID" value="RKE57154.1"/>
    <property type="molecule type" value="Genomic_DNA"/>
</dbReference>
<dbReference type="AlphaFoldDB" id="A0A420BK48"/>
<sequence>MKSNIRYSYSSLLFVLVILINACSKERSDISNVNGSTVRLKIGQTFSLPDDKSKIAVTGRRTADASQSKEIAYNDQYTLVATLREVGPQASYPKASNNRATVPGTSEQHALKEGTSYYVAIFDASGEYKETKSFKQGSSVQDFTINNGKYTFVIYASGTNAPLSFLNSGTKLNTAKFEQLSADQDLMMDQVSFEVKDGQNELNAQLAHLFTQVTLKLDASAVGEIRIGEGAISPSHPKKSIDISLADRAISYRGAVESVPLVFQNKSGQVISSDSTFIVTPATANGIIKLRDVSVNSSTPKDVIQEGWNLRPGVKYTLEINLKAPADPVIPVAGTNWSIGDLIYRDGIYQFAPPSDESIYYTWSPSPTDQTEAFWYTDFDDSVKGMRMYRVNGSYAQEPLAVANQDPCASVKPLNAWRLPTSAEIVNLMSSNTKIYHAKYDTGNNSYLKTGLFFGVDYQPEKPEMDKYLYFRSFYFISAGMYRFAPTTQSAYLLAGKKYLAFEQPYSDDKRTTLGSYEIKPLTFRPSASAPSEAVRIRCVKNK</sequence>
<proteinExistence type="predicted"/>
<comment type="caution">
    <text evidence="1">The sequence shown here is derived from an EMBL/GenBank/DDBJ whole genome shotgun (WGS) entry which is preliminary data.</text>
</comment>
<gene>
    <name evidence="1" type="ORF">DFQ12_2032</name>
</gene>
<dbReference type="Proteomes" id="UP000286246">
    <property type="component" value="Unassembled WGS sequence"/>
</dbReference>
<accession>A0A420BK48</accession>